<accession>A0A381PQJ1</accession>
<name>A0A381PQJ1_9ZZZZ</name>
<dbReference type="AlphaFoldDB" id="A0A381PQJ1"/>
<reference evidence="1" key="1">
    <citation type="submission" date="2018-05" db="EMBL/GenBank/DDBJ databases">
        <authorList>
            <person name="Lanie J.A."/>
            <person name="Ng W.-L."/>
            <person name="Kazmierczak K.M."/>
            <person name="Andrzejewski T.M."/>
            <person name="Davidsen T.M."/>
            <person name="Wayne K.J."/>
            <person name="Tettelin H."/>
            <person name="Glass J.I."/>
            <person name="Rusch D."/>
            <person name="Podicherti R."/>
            <person name="Tsui H.-C.T."/>
            <person name="Winkler M.E."/>
        </authorList>
    </citation>
    <scope>NUCLEOTIDE SEQUENCE</scope>
</reference>
<dbReference type="PANTHER" id="PTHR30283:SF4">
    <property type="entry name" value="PEROXIDE STRESS RESISTANCE PROTEIN YAAA"/>
    <property type="match status" value="1"/>
</dbReference>
<dbReference type="InterPro" id="IPR005583">
    <property type="entry name" value="YaaA"/>
</dbReference>
<protein>
    <submittedName>
        <fullName evidence="1">Uncharacterized protein</fullName>
    </submittedName>
</protein>
<proteinExistence type="inferred from homology"/>
<sequence>MSPAKTLDYETPLPVQDFSVSGNLGKSEELIGELRKKDPQGLSDLMGLSEKLANLNFERNMNWERPVSPSEDSRQAIFAFKGDVYTGLSAYSLKNADIKFLDKHVRILSGLYGILKPLDLMSPYRLEMGTKLRNTNGKDLYEFWGTDITESINESISTHKNKTILNLASVEYFSSVKQGSLKGNVVSPVFKDYKNGNYKIISFYAKKARGLMTRFLVENRINSPDGLSDFDYDGYKYSKSESTDQNPVFLRK</sequence>
<dbReference type="GO" id="GO:0033194">
    <property type="term" value="P:response to hydroperoxide"/>
    <property type="evidence" value="ECO:0007669"/>
    <property type="project" value="TreeGrafter"/>
</dbReference>
<dbReference type="HAMAP" id="MF_00652">
    <property type="entry name" value="UPF0246"/>
    <property type="match status" value="1"/>
</dbReference>
<dbReference type="PANTHER" id="PTHR30283">
    <property type="entry name" value="PEROXIDE STRESS RESPONSE PROTEIN YAAA"/>
    <property type="match status" value="1"/>
</dbReference>
<dbReference type="NCBIfam" id="NF002542">
    <property type="entry name" value="PRK02101.1-3"/>
    <property type="match status" value="1"/>
</dbReference>
<dbReference type="GO" id="GO:0005829">
    <property type="term" value="C:cytosol"/>
    <property type="evidence" value="ECO:0007669"/>
    <property type="project" value="TreeGrafter"/>
</dbReference>
<gene>
    <name evidence="1" type="ORF">METZ01_LOCUS22170</name>
</gene>
<evidence type="ECO:0000313" key="1">
    <source>
        <dbReference type="EMBL" id="SUZ69316.1"/>
    </source>
</evidence>
<dbReference type="EMBL" id="UINC01001059">
    <property type="protein sequence ID" value="SUZ69316.1"/>
    <property type="molecule type" value="Genomic_DNA"/>
</dbReference>
<dbReference type="Pfam" id="PF03883">
    <property type="entry name" value="H2O2_YaaD"/>
    <property type="match status" value="1"/>
</dbReference>
<organism evidence="1">
    <name type="scientific">marine metagenome</name>
    <dbReference type="NCBI Taxonomy" id="408172"/>
    <lineage>
        <taxon>unclassified sequences</taxon>
        <taxon>metagenomes</taxon>
        <taxon>ecological metagenomes</taxon>
    </lineage>
</organism>